<evidence type="ECO:0000256" key="5">
    <source>
        <dbReference type="ARBA" id="ARBA00022833"/>
    </source>
</evidence>
<dbReference type="InterPro" id="IPR011765">
    <property type="entry name" value="Pept_M16_N"/>
</dbReference>
<dbReference type="Gene3D" id="3.30.830.10">
    <property type="entry name" value="Metalloenzyme, LuxS/M16 peptidase-like"/>
    <property type="match status" value="3"/>
</dbReference>
<keyword evidence="6" id="KW-0482">Metalloprotease</keyword>
<comment type="similarity">
    <text evidence="1">Belongs to the peptidase M16 family.</text>
</comment>
<keyword evidence="10" id="KW-1185">Reference proteome</keyword>
<dbReference type="PANTHER" id="PTHR43690:SF18">
    <property type="entry name" value="INSULIN-DEGRADING ENZYME-RELATED"/>
    <property type="match status" value="1"/>
</dbReference>
<feature type="domain" description="Peptidase M16 C-terminal" evidence="8">
    <location>
        <begin position="162"/>
        <end position="265"/>
    </location>
</feature>
<dbReference type="InterPro" id="IPR050626">
    <property type="entry name" value="Peptidase_M16"/>
</dbReference>
<gene>
    <name evidence="9" type="ORF">Syun_017007</name>
</gene>
<dbReference type="SUPFAM" id="SSF63411">
    <property type="entry name" value="LuxS/MPP-like metallohydrolase"/>
    <property type="match status" value="2"/>
</dbReference>
<dbReference type="GO" id="GO:0006508">
    <property type="term" value="P:proteolysis"/>
    <property type="evidence" value="ECO:0007669"/>
    <property type="project" value="UniProtKB-KW"/>
</dbReference>
<reference evidence="9 10" key="1">
    <citation type="submission" date="2024-01" db="EMBL/GenBank/DDBJ databases">
        <title>Genome assemblies of Stephania.</title>
        <authorList>
            <person name="Yang L."/>
        </authorList>
    </citation>
    <scope>NUCLEOTIDE SEQUENCE [LARGE SCALE GENOMIC DNA]</scope>
    <source>
        <strain evidence="9">YNDBR</strain>
        <tissue evidence="9">Leaf</tissue>
    </source>
</reference>
<dbReference type="Pfam" id="PF05193">
    <property type="entry name" value="Peptidase_M16_C"/>
    <property type="match status" value="1"/>
</dbReference>
<name>A0AAP0J724_9MAGN</name>
<evidence type="ECO:0000256" key="2">
    <source>
        <dbReference type="ARBA" id="ARBA00022670"/>
    </source>
</evidence>
<dbReference type="GO" id="GO:0005829">
    <property type="term" value="C:cytosol"/>
    <property type="evidence" value="ECO:0007669"/>
    <property type="project" value="TreeGrafter"/>
</dbReference>
<protein>
    <recommendedName>
        <fullName evidence="11">Peptidase M16 C-terminal domain-containing protein</fullName>
    </recommendedName>
</protein>
<evidence type="ECO:0000256" key="6">
    <source>
        <dbReference type="ARBA" id="ARBA00023049"/>
    </source>
</evidence>
<comment type="caution">
    <text evidence="9">The sequence shown here is derived from an EMBL/GenBank/DDBJ whole genome shotgun (WGS) entry which is preliminary data.</text>
</comment>
<dbReference type="Pfam" id="PF00675">
    <property type="entry name" value="Peptidase_M16"/>
    <property type="match status" value="1"/>
</dbReference>
<keyword evidence="3" id="KW-0479">Metal-binding</keyword>
<evidence type="ECO:0000313" key="10">
    <source>
        <dbReference type="Proteomes" id="UP001420932"/>
    </source>
</evidence>
<dbReference type="GO" id="GO:0046872">
    <property type="term" value="F:metal ion binding"/>
    <property type="evidence" value="ECO:0007669"/>
    <property type="project" value="UniProtKB-KW"/>
</dbReference>
<dbReference type="PANTHER" id="PTHR43690">
    <property type="entry name" value="NARDILYSIN"/>
    <property type="match status" value="1"/>
</dbReference>
<evidence type="ECO:0008006" key="11">
    <source>
        <dbReference type="Google" id="ProtNLM"/>
    </source>
</evidence>
<keyword evidence="5" id="KW-0862">Zinc</keyword>
<evidence type="ECO:0000256" key="4">
    <source>
        <dbReference type="ARBA" id="ARBA00022801"/>
    </source>
</evidence>
<accession>A0AAP0J724</accession>
<evidence type="ECO:0000259" key="7">
    <source>
        <dbReference type="Pfam" id="PF00675"/>
    </source>
</evidence>
<evidence type="ECO:0000313" key="9">
    <source>
        <dbReference type="EMBL" id="KAK9128210.1"/>
    </source>
</evidence>
<keyword evidence="4" id="KW-0378">Hydrolase</keyword>
<dbReference type="InterPro" id="IPR011249">
    <property type="entry name" value="Metalloenz_LuxS/M16"/>
</dbReference>
<organism evidence="9 10">
    <name type="scientific">Stephania yunnanensis</name>
    <dbReference type="NCBI Taxonomy" id="152371"/>
    <lineage>
        <taxon>Eukaryota</taxon>
        <taxon>Viridiplantae</taxon>
        <taxon>Streptophyta</taxon>
        <taxon>Embryophyta</taxon>
        <taxon>Tracheophyta</taxon>
        <taxon>Spermatophyta</taxon>
        <taxon>Magnoliopsida</taxon>
        <taxon>Ranunculales</taxon>
        <taxon>Menispermaceae</taxon>
        <taxon>Menispermoideae</taxon>
        <taxon>Cissampelideae</taxon>
        <taxon>Stephania</taxon>
    </lineage>
</organism>
<dbReference type="AlphaFoldDB" id="A0AAP0J724"/>
<keyword evidence="2" id="KW-0645">Protease</keyword>
<evidence type="ECO:0000259" key="8">
    <source>
        <dbReference type="Pfam" id="PF05193"/>
    </source>
</evidence>
<dbReference type="EMBL" id="JBBNAF010000007">
    <property type="protein sequence ID" value="KAK9128210.1"/>
    <property type="molecule type" value="Genomic_DNA"/>
</dbReference>
<dbReference type="Proteomes" id="UP001420932">
    <property type="component" value="Unassembled WGS sequence"/>
</dbReference>
<evidence type="ECO:0000256" key="1">
    <source>
        <dbReference type="ARBA" id="ARBA00007261"/>
    </source>
</evidence>
<dbReference type="InterPro" id="IPR007863">
    <property type="entry name" value="Peptidase_M16_C"/>
</dbReference>
<sequence length="269" mass="30558">MQCINLESTSLRFKKHMGYSDSIAGRPPITRVYCRQRARSTGTNLIPSGLELVQGGPSSKAKSVLEGAHIEEAFLVLSPYADHYDSYLSKHGGSSNAYTEPEHTCYYFDVKREFLMGALKRFSQFFISPLVKVEAMEREVLAVDSGNRKSLVDAMERGVDLREQILRIYRENYHGGVMKLVVIGGEPLDTLQDWVLELFSNVKEGQPVKTKIHTEAPIWKSNSLYRLEAVKDIHSLDLTWTMPCLHKEYLQKPQDYLAHLLGHGKHFLA</sequence>
<feature type="domain" description="Peptidase M16 N-terminal" evidence="7">
    <location>
        <begin position="82"/>
        <end position="147"/>
    </location>
</feature>
<dbReference type="GO" id="GO:0008237">
    <property type="term" value="F:metallopeptidase activity"/>
    <property type="evidence" value="ECO:0007669"/>
    <property type="project" value="UniProtKB-KW"/>
</dbReference>
<evidence type="ECO:0000256" key="3">
    <source>
        <dbReference type="ARBA" id="ARBA00022723"/>
    </source>
</evidence>
<proteinExistence type="inferred from homology"/>